<accession>A0A4S4L2D5</accession>
<protein>
    <submittedName>
        <fullName evidence="1">Uncharacterized protein</fullName>
    </submittedName>
</protein>
<dbReference type="Proteomes" id="UP000310158">
    <property type="component" value="Unassembled WGS sequence"/>
</dbReference>
<organism evidence="1 2">
    <name type="scientific">Bondarzewia mesenterica</name>
    <dbReference type="NCBI Taxonomy" id="1095465"/>
    <lineage>
        <taxon>Eukaryota</taxon>
        <taxon>Fungi</taxon>
        <taxon>Dikarya</taxon>
        <taxon>Basidiomycota</taxon>
        <taxon>Agaricomycotina</taxon>
        <taxon>Agaricomycetes</taxon>
        <taxon>Russulales</taxon>
        <taxon>Bondarzewiaceae</taxon>
        <taxon>Bondarzewia</taxon>
    </lineage>
</organism>
<name>A0A4S4L2D5_9AGAM</name>
<sequence>MTRQTLTPVNEQQRNRFPHLALLNVERPNPSTSMTIVNIGGAFKSLPPFALIPPSCDETLDVREGHTVFPARFIEFIG</sequence>
<reference evidence="1 2" key="1">
    <citation type="submission" date="2019-02" db="EMBL/GenBank/DDBJ databases">
        <title>Genome sequencing of the rare red list fungi Bondarzewia mesenterica.</title>
        <authorList>
            <person name="Buettner E."/>
            <person name="Kellner H."/>
        </authorList>
    </citation>
    <scope>NUCLEOTIDE SEQUENCE [LARGE SCALE GENOMIC DNA]</scope>
    <source>
        <strain evidence="1 2">DSM 108281</strain>
    </source>
</reference>
<evidence type="ECO:0000313" key="2">
    <source>
        <dbReference type="Proteomes" id="UP000310158"/>
    </source>
</evidence>
<dbReference type="EMBL" id="SGPL01001106">
    <property type="protein sequence ID" value="THH04758.1"/>
    <property type="molecule type" value="Genomic_DNA"/>
</dbReference>
<dbReference type="AlphaFoldDB" id="A0A4S4L2D5"/>
<comment type="caution">
    <text evidence="1">The sequence shown here is derived from an EMBL/GenBank/DDBJ whole genome shotgun (WGS) entry which is preliminary data.</text>
</comment>
<evidence type="ECO:0000313" key="1">
    <source>
        <dbReference type="EMBL" id="THH04758.1"/>
    </source>
</evidence>
<keyword evidence="2" id="KW-1185">Reference proteome</keyword>
<proteinExistence type="predicted"/>
<gene>
    <name evidence="1" type="ORF">EW146_g10092</name>
</gene>